<gene>
    <name evidence="2" type="ordered locus">AM1_C0187</name>
    <name evidence="1" type="ordered locus">AM1_C0207</name>
</gene>
<protein>
    <submittedName>
        <fullName evidence="2">Uncharacterized protein</fullName>
    </submittedName>
</protein>
<organism evidence="2 3">
    <name type="scientific">Acaryochloris marina (strain MBIC 11017)</name>
    <dbReference type="NCBI Taxonomy" id="329726"/>
    <lineage>
        <taxon>Bacteria</taxon>
        <taxon>Bacillati</taxon>
        <taxon>Cyanobacteriota</taxon>
        <taxon>Cyanophyceae</taxon>
        <taxon>Acaryochloridales</taxon>
        <taxon>Acaryochloridaceae</taxon>
        <taxon>Acaryochloris</taxon>
    </lineage>
</organism>
<sequence length="41" mass="4436">MDREKDSAVAIAGSQSVKTTEKRGQSMVLMVARKLKAVSDI</sequence>
<reference evidence="2 3" key="2">
    <citation type="journal article" date="2008" name="Proc. Natl. Acad. Sci. U.S.A.">
        <title>Niche adaptation and genome expansion in the chlorophyll d-producing cyanobacterium Acaryochloris marina.</title>
        <authorList>
            <person name="Swingley W.D."/>
            <person name="Chen M."/>
            <person name="Cheung P.C."/>
            <person name="Conrad A.L."/>
            <person name="Dejesa L.C."/>
            <person name="Hao J."/>
            <person name="Honchak B.M."/>
            <person name="Karbach L.E."/>
            <person name="Kurdoglu A."/>
            <person name="Lahiri S."/>
            <person name="Mastrian S.D."/>
            <person name="Miyashita H."/>
            <person name="Page L."/>
            <person name="Ramakrishna P."/>
            <person name="Satoh S."/>
            <person name="Sattley W.M."/>
            <person name="Shimada Y."/>
            <person name="Taylor H.L."/>
            <person name="Tomo T."/>
            <person name="Tsuchiya T."/>
            <person name="Wang Z.T."/>
            <person name="Raymond J."/>
            <person name="Mimuro M."/>
            <person name="Blankenship R.E."/>
            <person name="Touchman J.W."/>
        </authorList>
    </citation>
    <scope>NUCLEOTIDE SEQUENCE [LARGE SCALE GENOMIC DNA]</scope>
    <source>
        <strain evidence="3">MBIC 11017</strain>
        <strain evidence="2">MBIC11017</strain>
        <strain evidence="2">pREB3</strain>
        <plasmid evidence="3">Plasmid pREB3</plasmid>
        <plasmid evidence="2">pREB3</plasmid>
    </source>
</reference>
<keyword evidence="3" id="KW-1185">Reference proteome</keyword>
<dbReference type="AlphaFoldDB" id="A8ZMS7"/>
<dbReference type="EMBL" id="CP000840">
    <property type="protein sequence ID" value="ABW32143.1"/>
    <property type="molecule type" value="Genomic_DNA"/>
</dbReference>
<dbReference type="HOGENOM" id="CLU_3264097_0_0_3"/>
<geneLocation type="plasmid" evidence="2 3">
    <name>pREB3</name>
</geneLocation>
<name>A8ZMS7_ACAM1</name>
<dbReference type="KEGG" id="amr:AM1_C0187"/>
<dbReference type="Proteomes" id="UP000000268">
    <property type="component" value="Plasmid pREB3"/>
</dbReference>
<evidence type="ECO:0000313" key="1">
    <source>
        <dbReference type="EMBL" id="ABW32143.1"/>
    </source>
</evidence>
<accession>A8ZMS7</accession>
<dbReference type="EMBL" id="CP000840">
    <property type="protein sequence ID" value="ABW32488.1"/>
    <property type="molecule type" value="Genomic_DNA"/>
</dbReference>
<reference evidence="2" key="1">
    <citation type="submission" date="2007-09" db="EMBL/GenBank/DDBJ databases">
        <authorList>
            <person name="Touchman J."/>
        </authorList>
    </citation>
    <scope>NUCLEOTIDE SEQUENCE</scope>
    <source>
        <strain evidence="2">MBIC11017</strain>
        <plasmid evidence="2">pREB3</plasmid>
    </source>
</reference>
<proteinExistence type="predicted"/>
<dbReference type="KEGG" id="amr:AM1_C0207"/>
<evidence type="ECO:0000313" key="2">
    <source>
        <dbReference type="EMBL" id="ABW32488.1"/>
    </source>
</evidence>
<keyword evidence="2" id="KW-0614">Plasmid</keyword>
<evidence type="ECO:0000313" key="3">
    <source>
        <dbReference type="Proteomes" id="UP000000268"/>
    </source>
</evidence>